<dbReference type="Pfam" id="PF05199">
    <property type="entry name" value="GMC_oxred_C"/>
    <property type="match status" value="1"/>
</dbReference>
<comment type="similarity">
    <text evidence="1">Belongs to the GMC oxidoreductase family.</text>
</comment>
<dbReference type="Gene3D" id="3.50.50.60">
    <property type="entry name" value="FAD/NAD(P)-binding domain"/>
    <property type="match status" value="1"/>
</dbReference>
<dbReference type="InterPro" id="IPR007867">
    <property type="entry name" value="GMC_OxRtase_C"/>
</dbReference>
<evidence type="ECO:0000259" key="3">
    <source>
        <dbReference type="PROSITE" id="PS00624"/>
    </source>
</evidence>
<comment type="caution">
    <text evidence="4">The sequence shown here is derived from an EMBL/GenBank/DDBJ whole genome shotgun (WGS) entry which is preliminary data.</text>
</comment>
<evidence type="ECO:0000313" key="4">
    <source>
        <dbReference type="EMBL" id="CAF9920796.1"/>
    </source>
</evidence>
<name>A0A8H3FH56_9LECA</name>
<dbReference type="InterPro" id="IPR000172">
    <property type="entry name" value="GMC_OxRdtase_N"/>
</dbReference>
<dbReference type="Gene3D" id="3.30.560.10">
    <property type="entry name" value="Glucose Oxidase, domain 3"/>
    <property type="match status" value="1"/>
</dbReference>
<dbReference type="PANTHER" id="PTHR11552">
    <property type="entry name" value="GLUCOSE-METHANOL-CHOLINE GMC OXIDOREDUCTASE"/>
    <property type="match status" value="1"/>
</dbReference>
<dbReference type="InterPro" id="IPR012132">
    <property type="entry name" value="GMC_OxRdtase"/>
</dbReference>
<dbReference type="PROSITE" id="PS00624">
    <property type="entry name" value="GMC_OXRED_2"/>
    <property type="match status" value="1"/>
</dbReference>
<feature type="binding site" evidence="2">
    <location>
        <begin position="552"/>
        <end position="553"/>
    </location>
    <ligand>
        <name>FAD</name>
        <dbReference type="ChEBI" id="CHEBI:57692"/>
    </ligand>
</feature>
<dbReference type="GO" id="GO:0016614">
    <property type="term" value="F:oxidoreductase activity, acting on CH-OH group of donors"/>
    <property type="evidence" value="ECO:0007669"/>
    <property type="project" value="InterPro"/>
</dbReference>
<feature type="domain" description="Glucose-methanol-choline oxidoreductase N-terminal" evidence="3">
    <location>
        <begin position="283"/>
        <end position="297"/>
    </location>
</feature>
<dbReference type="GO" id="GO:0050660">
    <property type="term" value="F:flavin adenine dinucleotide binding"/>
    <property type="evidence" value="ECO:0007669"/>
    <property type="project" value="InterPro"/>
</dbReference>
<evidence type="ECO:0000256" key="2">
    <source>
        <dbReference type="PIRSR" id="PIRSR000137-2"/>
    </source>
</evidence>
<proteinExistence type="inferred from homology"/>
<dbReference type="InterPro" id="IPR036188">
    <property type="entry name" value="FAD/NAD-bd_sf"/>
</dbReference>
<dbReference type="Proteomes" id="UP000664169">
    <property type="component" value="Unassembled WGS sequence"/>
</dbReference>
<feature type="binding site" evidence="2">
    <location>
        <position position="369"/>
    </location>
    <ligand>
        <name>substrate</name>
    </ligand>
</feature>
<organism evidence="4 5">
    <name type="scientific">Gomphillus americanus</name>
    <dbReference type="NCBI Taxonomy" id="1940652"/>
    <lineage>
        <taxon>Eukaryota</taxon>
        <taxon>Fungi</taxon>
        <taxon>Dikarya</taxon>
        <taxon>Ascomycota</taxon>
        <taxon>Pezizomycotina</taxon>
        <taxon>Lecanoromycetes</taxon>
        <taxon>OSLEUM clade</taxon>
        <taxon>Ostropomycetidae</taxon>
        <taxon>Ostropales</taxon>
        <taxon>Graphidaceae</taxon>
        <taxon>Gomphilloideae</taxon>
        <taxon>Gomphillus</taxon>
    </lineage>
</organism>
<keyword evidence="2" id="KW-0274">FAD</keyword>
<dbReference type="Pfam" id="PF00732">
    <property type="entry name" value="GMC_oxred_N"/>
    <property type="match status" value="1"/>
</dbReference>
<keyword evidence="2" id="KW-0285">Flavoprotein</keyword>
<dbReference type="OrthoDB" id="269227at2759"/>
<dbReference type="SUPFAM" id="SSF54373">
    <property type="entry name" value="FAD-linked reductases, C-terminal domain"/>
    <property type="match status" value="1"/>
</dbReference>
<feature type="binding site" evidence="2">
    <location>
        <position position="236"/>
    </location>
    <ligand>
        <name>FAD</name>
        <dbReference type="ChEBI" id="CHEBI:57692"/>
    </ligand>
</feature>
<sequence>MSAQVEGKKYDIIFAGGGTAACVAAGRLAKNNPDLSILLVEGGRNNKDDPLVTNPAIYLAHLAPDSQTALFYKANAEEQLNGRESIVPCGGLLGGGSSINFLMYTRAQSIDFDSWQTEGWDYKSLLPLLKRASLENFHPKDEGINQDLHGHDGPINVSYGTHFQEDAAADFVAGAVATGEKEFVDMQDFESAGGFARWAKYISPDGKRQDAAHCYIHPLMDAGKHPNLHLLLENRVSRVLFDDSKRAIGVEYEPSKSHQPSISLSKTPIYQVYANKLVVVSAGALGTPSILERSGVGDAKVLNKLGIDVKSDLPDVGEHYQDHHLLLYPYKTTLQPEQTNDALLSGRIDFAKAAASNDKRLGWNAIDVCSKMRPSEAEVATLGPAFQKAWEADFKNSPTKPIMLCGVVNSFLGDHKILNEAADGVSQYASVGTYTAYPYSRGNIHITSTDATTPASFNTGFLNHPADLPKQVWAYKKSREIFRRTKAYAGELALGHPKFPSDSKAALHDGPATTNGFHDDAASRKTVKNIEYSAEDDKAIEEHIRNNVNTTWHSCGTCRMAPKEKGGVVDAELNVYGVTGLKCVGKLFAPLPFLSPLA</sequence>
<reference evidence="4" key="1">
    <citation type="submission" date="2021-03" db="EMBL/GenBank/DDBJ databases">
        <authorList>
            <person name="Tagirdzhanova G."/>
        </authorList>
    </citation>
    <scope>NUCLEOTIDE SEQUENCE</scope>
</reference>
<dbReference type="SUPFAM" id="SSF51905">
    <property type="entry name" value="FAD/NAD(P)-binding domain"/>
    <property type="match status" value="1"/>
</dbReference>
<keyword evidence="5" id="KW-1185">Reference proteome</keyword>
<accession>A0A8H3FH56</accession>
<evidence type="ECO:0000313" key="5">
    <source>
        <dbReference type="Proteomes" id="UP000664169"/>
    </source>
</evidence>
<dbReference type="AlphaFoldDB" id="A0A8H3FH56"/>
<comment type="cofactor">
    <cofactor evidence="2">
        <name>FAD</name>
        <dbReference type="ChEBI" id="CHEBI:57692"/>
    </cofactor>
</comment>
<evidence type="ECO:0000256" key="1">
    <source>
        <dbReference type="ARBA" id="ARBA00010790"/>
    </source>
</evidence>
<dbReference type="PANTHER" id="PTHR11552:SF78">
    <property type="entry name" value="GLUCOSE-METHANOL-CHOLINE OXIDOREDUCTASE N-TERMINAL DOMAIN-CONTAINING PROTEIN"/>
    <property type="match status" value="1"/>
</dbReference>
<dbReference type="PIRSF" id="PIRSF000137">
    <property type="entry name" value="Alcohol_oxidase"/>
    <property type="match status" value="1"/>
</dbReference>
<gene>
    <name evidence="4" type="ORF">GOMPHAMPRED_002139</name>
</gene>
<dbReference type="EMBL" id="CAJPDQ010000016">
    <property type="protein sequence ID" value="CAF9920796.1"/>
    <property type="molecule type" value="Genomic_DNA"/>
</dbReference>
<protein>
    <recommendedName>
        <fullName evidence="3">Glucose-methanol-choline oxidoreductase N-terminal domain-containing protein</fullName>
    </recommendedName>
</protein>